<accession>A0ABP0RW37</accession>
<keyword evidence="3" id="KW-1185">Reference proteome</keyword>
<dbReference type="EMBL" id="CAXAMN010026672">
    <property type="protein sequence ID" value="CAK9104849.1"/>
    <property type="molecule type" value="Genomic_DNA"/>
</dbReference>
<proteinExistence type="predicted"/>
<gene>
    <name evidence="2" type="ORF">CCMP2556_LOCUS49118</name>
</gene>
<feature type="domain" description="AB hydrolase-1" evidence="1">
    <location>
        <begin position="165"/>
        <end position="454"/>
    </location>
</feature>
<dbReference type="Gene3D" id="3.40.50.1820">
    <property type="entry name" value="alpha/beta hydrolase"/>
    <property type="match status" value="1"/>
</dbReference>
<dbReference type="Proteomes" id="UP001642484">
    <property type="component" value="Unassembled WGS sequence"/>
</dbReference>
<dbReference type="PANTHER" id="PTHR46438">
    <property type="entry name" value="ALPHA/BETA-HYDROLASES SUPERFAMILY PROTEIN"/>
    <property type="match status" value="1"/>
</dbReference>
<evidence type="ECO:0000259" key="1">
    <source>
        <dbReference type="Pfam" id="PF00561"/>
    </source>
</evidence>
<dbReference type="SUPFAM" id="SSF53474">
    <property type="entry name" value="alpha/beta-Hydrolases"/>
    <property type="match status" value="1"/>
</dbReference>
<evidence type="ECO:0000313" key="3">
    <source>
        <dbReference type="Proteomes" id="UP001642484"/>
    </source>
</evidence>
<reference evidence="2 3" key="1">
    <citation type="submission" date="2024-02" db="EMBL/GenBank/DDBJ databases">
        <authorList>
            <person name="Chen Y."/>
            <person name="Shah S."/>
            <person name="Dougan E. K."/>
            <person name="Thang M."/>
            <person name="Chan C."/>
        </authorList>
    </citation>
    <scope>NUCLEOTIDE SEQUENCE [LARGE SCALE GENOMIC DNA]</scope>
</reference>
<dbReference type="InterPro" id="IPR000073">
    <property type="entry name" value="AB_hydrolase_1"/>
</dbReference>
<sequence length="476" mass="53305">MPACAYDLLDGPSRASFHRIKGPSKKMTLERARKMTLAIASRLEAIVIRLEAGRWLAVVRASIFGSKAHLGDRRTTGLGPLAEWMRVQRTTPDSTWRARSFGRVRSLAAFVVGYCAFSWCSELQGFLLHRPKVPPSNPVGIPNKIWTWRGCQIRYQVLGEDNSGPSIVLLHGLLVNADHWRKNLPALADQGARVYAIDLLGNGYTDRLVPGSPQAKNLSGETARNLTEVETELLLEKGVRQKVTVPQRHPLGSVYNIFTWSEQVTDFVREIVQSEVILVGNSLGSLVSLQAGIDAPELVQGLVLVNPRFRQEHVSEAPALARPLISLVQRLLRETWLGQWLFDTLKTEAAVTEILKEPYFDPSQVTEELVEVLRRPLLMEGAMESTFDILSYSTGPLLEQLLQDERLRSPIWVCWGQRDPWTPMKRVKALDEFPNVEKLVEFPNVGHCPHDESPSLVNGLILDFLQHLSSKASKPA</sequence>
<name>A0ABP0RW37_9DINO</name>
<dbReference type="PANTHER" id="PTHR46438:SF12">
    <property type="entry name" value="ALPHA_BETA-HYDROLASES SUPERFAMILY PROTEIN"/>
    <property type="match status" value="1"/>
</dbReference>
<dbReference type="Pfam" id="PF00561">
    <property type="entry name" value="Abhydrolase_1"/>
    <property type="match status" value="1"/>
</dbReference>
<protein>
    <recommendedName>
        <fullName evidence="1">AB hydrolase-1 domain-containing protein</fullName>
    </recommendedName>
</protein>
<comment type="caution">
    <text evidence="2">The sequence shown here is derived from an EMBL/GenBank/DDBJ whole genome shotgun (WGS) entry which is preliminary data.</text>
</comment>
<organism evidence="2 3">
    <name type="scientific">Durusdinium trenchii</name>
    <dbReference type="NCBI Taxonomy" id="1381693"/>
    <lineage>
        <taxon>Eukaryota</taxon>
        <taxon>Sar</taxon>
        <taxon>Alveolata</taxon>
        <taxon>Dinophyceae</taxon>
        <taxon>Suessiales</taxon>
        <taxon>Symbiodiniaceae</taxon>
        <taxon>Durusdinium</taxon>
    </lineage>
</organism>
<evidence type="ECO:0000313" key="2">
    <source>
        <dbReference type="EMBL" id="CAK9104849.1"/>
    </source>
</evidence>
<dbReference type="InterPro" id="IPR029058">
    <property type="entry name" value="AB_hydrolase_fold"/>
</dbReference>